<feature type="compositionally biased region" description="Basic and acidic residues" evidence="1">
    <location>
        <begin position="214"/>
        <end position="225"/>
    </location>
</feature>
<evidence type="ECO:0000313" key="3">
    <source>
        <dbReference type="Proteomes" id="UP000500816"/>
    </source>
</evidence>
<proteinExistence type="predicted"/>
<name>A0A410JAQ1_9VIRU</name>
<protein>
    <submittedName>
        <fullName evidence="2">P6 protein</fullName>
    </submittedName>
</protein>
<keyword evidence="3" id="KW-1185">Reference proteome</keyword>
<feature type="region of interest" description="Disordered" evidence="1">
    <location>
        <begin position="198"/>
        <end position="240"/>
    </location>
</feature>
<organism evidence="2 3">
    <name type="scientific">pistacia virus B</name>
    <dbReference type="NCBI Taxonomy" id="2848035"/>
    <lineage>
        <taxon>Viruses</taxon>
        <taxon>Riboviria</taxon>
        <taxon>Orthornavirae</taxon>
        <taxon>Negarnaviricota</taxon>
        <taxon>Polyploviricotina</taxon>
        <taxon>Bunyaviricetes</taxon>
        <taxon>Elliovirales</taxon>
        <taxon>Fimoviridae</taxon>
        <taxon>Emaravirus</taxon>
        <taxon>Emaravirus pistaciae</taxon>
    </lineage>
</organism>
<sequence>MEFKSYVRTFNACRKGNVSDYYIEFDHQLFFSIVERMDTETHDQFLRFGELYDDGNIDIPEIGRTVNEIVLDDITIKKKAMRYHFRYIQILHSILGIVDAFNDEMSPDFHIFGTLVLKNKLLPFIPDNSDCLLLSFDIIKNLIWEIVIGYDPIDIIEKYKSRQLKSVIYNEDTVAYQFQVLAISYLAIRASSMVDKEKSKNKSYNDSNQVTIEDGNKLSELESDSKSIASSSHQDDLMSK</sequence>
<accession>A0A410JAQ1</accession>
<dbReference type="Proteomes" id="UP000500816">
    <property type="component" value="Genome"/>
</dbReference>
<dbReference type="Pfam" id="PF21707">
    <property type="entry name" value="ABC_AB"/>
    <property type="match status" value="1"/>
</dbReference>
<evidence type="ECO:0000313" key="2">
    <source>
        <dbReference type="EMBL" id="QAR18008.1"/>
    </source>
</evidence>
<reference evidence="2 3" key="1">
    <citation type="submission" date="2018-08" db="EMBL/GenBank/DDBJ databases">
        <title>A new emaravirus de novo discovered in Pistacia through HTS.</title>
        <authorList>
            <person name="Buzkan N."/>
            <person name="Chiumenti M."/>
            <person name="Sarpkaya O.K."/>
            <person name="Karadag S."/>
            <person name="Massart S."/>
            <person name="Minafra A."/>
        </authorList>
    </citation>
    <scope>NUCLEOTIDE SEQUENCE [LARGE SCALE GENOMIC DNA]</scope>
    <source>
        <strain evidence="2">55</strain>
    </source>
</reference>
<dbReference type="InterPro" id="IPR049107">
    <property type="entry name" value="ABC_AB"/>
</dbReference>
<evidence type="ECO:0000256" key="1">
    <source>
        <dbReference type="SAM" id="MobiDB-lite"/>
    </source>
</evidence>
<feature type="compositionally biased region" description="Polar residues" evidence="1">
    <location>
        <begin position="202"/>
        <end position="211"/>
    </location>
</feature>
<dbReference type="EMBL" id="MH727578">
    <property type="protein sequence ID" value="QAR18008.1"/>
    <property type="molecule type" value="Viral_cRNA"/>
</dbReference>